<evidence type="ECO:0000256" key="5">
    <source>
        <dbReference type="ARBA" id="ARBA00023002"/>
    </source>
</evidence>
<dbReference type="InterPro" id="IPR001128">
    <property type="entry name" value="Cyt_P450"/>
</dbReference>
<dbReference type="FunFam" id="1.10.630.10:FF:000018">
    <property type="entry name" value="Cytochrome P450 monooxygenase"/>
    <property type="match status" value="1"/>
</dbReference>
<keyword evidence="5" id="KW-0560">Oxidoreductase</keyword>
<dbReference type="Pfam" id="PF00067">
    <property type="entry name" value="p450"/>
    <property type="match status" value="1"/>
</dbReference>
<evidence type="ECO:0000256" key="2">
    <source>
        <dbReference type="ARBA" id="ARBA00010617"/>
    </source>
</evidence>
<dbReference type="InterPro" id="IPR036396">
    <property type="entry name" value="Cyt_P450_sf"/>
</dbReference>
<dbReference type="SUPFAM" id="SSF48264">
    <property type="entry name" value="Cytochrome P450"/>
    <property type="match status" value="1"/>
</dbReference>
<dbReference type="Gene3D" id="1.10.630.10">
    <property type="entry name" value="Cytochrome P450"/>
    <property type="match status" value="1"/>
</dbReference>
<dbReference type="RefSeq" id="WP_111543909.1">
    <property type="nucleotide sequence ID" value="NZ_MZXV01000017.1"/>
</dbReference>
<keyword evidence="7" id="KW-0503">Monooxygenase</keyword>
<dbReference type="GO" id="GO:0016705">
    <property type="term" value="F:oxidoreductase activity, acting on paired donors, with incorporation or reduction of molecular oxygen"/>
    <property type="evidence" value="ECO:0007669"/>
    <property type="project" value="InterPro"/>
</dbReference>
<reference evidence="10" key="1">
    <citation type="submission" date="2017-03" db="EMBL/GenBank/DDBJ databases">
        <authorList>
            <person name="Safronova V.I."/>
            <person name="Sazanova A.L."/>
            <person name="Chirak E.R."/>
        </authorList>
    </citation>
    <scope>NUCLEOTIDE SEQUENCE [LARGE SCALE GENOMIC DNA]</scope>
    <source>
        <strain evidence="10">Ach-343</strain>
    </source>
</reference>
<dbReference type="PRINTS" id="PR00385">
    <property type="entry name" value="P450"/>
</dbReference>
<keyword evidence="6" id="KW-0408">Iron</keyword>
<sequence>MNTVPTGVKPSGCPHFDAFDPLAPGQVADPFPILAKAREEQPVFYMEKYDLWVVTRRDDVLAIYKDLATYSNGNNHQSLSPKSQAVIDRVGEDWSIPVDGSLNVMDPPEHLPVKRLVMSVFHKALPGMDTWLETKLNGLVDRFVKDGETDLVANFTWPTTVSTVAHLIGAADEETERFNEWAENWFELTGSDKLSPERAEACWMGFIDFEQWAYDLLEARRADPQHDLISKLIEVQQAGGAITDRQIVTNMIGMVAAGTDTTANSIAQMVYMLLTHPDQFQKLREHPELRAPMIEEVLRLRLPIRGVIRTVMRDVELSGVAIPQGAKIYVHLGSANRDASLFEHPETFDMERANAQKHVSFGGFNRACVGAPLARLEMMKALEVLLERLPNLRLAPNHEALRYTESIIVPSLKSLRVQWDA</sequence>
<protein>
    <recommendedName>
        <fullName evidence="11">Cytochrome</fullName>
    </recommendedName>
</protein>
<dbReference type="PANTHER" id="PTHR46696:SF6">
    <property type="entry name" value="P450, PUTATIVE (EUROFUNG)-RELATED"/>
    <property type="match status" value="1"/>
</dbReference>
<dbReference type="EMBL" id="MZXV01000017">
    <property type="protein sequence ID" value="PZV38793.1"/>
    <property type="molecule type" value="Genomic_DNA"/>
</dbReference>
<proteinExistence type="inferred from homology"/>
<comment type="similarity">
    <text evidence="2">Belongs to the cytochrome P450 family.</text>
</comment>
<dbReference type="PRINTS" id="PR00359">
    <property type="entry name" value="BP450"/>
</dbReference>
<evidence type="ECO:0000256" key="6">
    <source>
        <dbReference type="ARBA" id="ARBA00023004"/>
    </source>
</evidence>
<keyword evidence="4" id="KW-0479">Metal-binding</keyword>
<dbReference type="OrthoDB" id="9801155at2"/>
<dbReference type="PANTHER" id="PTHR46696">
    <property type="entry name" value="P450, PUTATIVE (EUROFUNG)-RELATED"/>
    <property type="match status" value="1"/>
</dbReference>
<keyword evidence="10" id="KW-1185">Reference proteome</keyword>
<dbReference type="GO" id="GO:0004497">
    <property type="term" value="F:monooxygenase activity"/>
    <property type="evidence" value="ECO:0007669"/>
    <property type="project" value="UniProtKB-KW"/>
</dbReference>
<comment type="caution">
    <text evidence="9">The sequence shown here is derived from an EMBL/GenBank/DDBJ whole genome shotgun (WGS) entry which is preliminary data.</text>
</comment>
<dbReference type="AlphaFoldDB" id="A0A2W7CQD4"/>
<gene>
    <name evidence="9" type="ORF">B5V02_09055</name>
</gene>
<comment type="function">
    <text evidence="8">Cytochromes P450 are a group of heme-thiolate monooxygenases. They oxidize a variety of structurally unrelated compounds, including steroids, fatty acids, and xenobiotics.</text>
</comment>
<comment type="cofactor">
    <cofactor evidence="1">
        <name>heme</name>
        <dbReference type="ChEBI" id="CHEBI:30413"/>
    </cofactor>
</comment>
<dbReference type="Proteomes" id="UP000248616">
    <property type="component" value="Unassembled WGS sequence"/>
</dbReference>
<evidence type="ECO:0000313" key="10">
    <source>
        <dbReference type="Proteomes" id="UP000248616"/>
    </source>
</evidence>
<evidence type="ECO:0000256" key="4">
    <source>
        <dbReference type="ARBA" id="ARBA00022723"/>
    </source>
</evidence>
<dbReference type="InterPro" id="IPR002397">
    <property type="entry name" value="Cyt_P450_B"/>
</dbReference>
<evidence type="ECO:0000256" key="7">
    <source>
        <dbReference type="ARBA" id="ARBA00023033"/>
    </source>
</evidence>
<evidence type="ECO:0000256" key="3">
    <source>
        <dbReference type="ARBA" id="ARBA00022617"/>
    </source>
</evidence>
<organism evidence="9 10">
    <name type="scientific">Mesorhizobium kowhaii</name>
    <dbReference type="NCBI Taxonomy" id="1300272"/>
    <lineage>
        <taxon>Bacteria</taxon>
        <taxon>Pseudomonadati</taxon>
        <taxon>Pseudomonadota</taxon>
        <taxon>Alphaproteobacteria</taxon>
        <taxon>Hyphomicrobiales</taxon>
        <taxon>Phyllobacteriaceae</taxon>
        <taxon>Mesorhizobium</taxon>
    </lineage>
</organism>
<dbReference type="GO" id="GO:0005506">
    <property type="term" value="F:iron ion binding"/>
    <property type="evidence" value="ECO:0007669"/>
    <property type="project" value="InterPro"/>
</dbReference>
<dbReference type="GO" id="GO:0020037">
    <property type="term" value="F:heme binding"/>
    <property type="evidence" value="ECO:0007669"/>
    <property type="project" value="InterPro"/>
</dbReference>
<evidence type="ECO:0000313" key="9">
    <source>
        <dbReference type="EMBL" id="PZV38793.1"/>
    </source>
</evidence>
<evidence type="ECO:0000256" key="8">
    <source>
        <dbReference type="ARBA" id="ARBA00043906"/>
    </source>
</evidence>
<name>A0A2W7CQD4_9HYPH</name>
<evidence type="ECO:0008006" key="11">
    <source>
        <dbReference type="Google" id="ProtNLM"/>
    </source>
</evidence>
<keyword evidence="3" id="KW-0349">Heme</keyword>
<evidence type="ECO:0000256" key="1">
    <source>
        <dbReference type="ARBA" id="ARBA00001971"/>
    </source>
</evidence>
<accession>A0A2W7CQD4</accession>